<feature type="compositionally biased region" description="Polar residues" evidence="1">
    <location>
        <begin position="953"/>
        <end position="966"/>
    </location>
</feature>
<evidence type="ECO:0000313" key="3">
    <source>
        <dbReference type="EMBL" id="GBG66829.1"/>
    </source>
</evidence>
<evidence type="ECO:0000256" key="1">
    <source>
        <dbReference type="SAM" id="MobiDB-lite"/>
    </source>
</evidence>
<accession>A0A388K9X8</accession>
<proteinExistence type="predicted"/>
<dbReference type="Gramene" id="GBG66829">
    <property type="protein sequence ID" value="GBG66829"/>
    <property type="gene ID" value="CBR_g70707"/>
</dbReference>
<name>A0A388K9X8_CHABU</name>
<keyword evidence="4" id="KW-1185">Reference proteome</keyword>
<dbReference type="Proteomes" id="UP000265515">
    <property type="component" value="Unassembled WGS sequence"/>
</dbReference>
<evidence type="ECO:0000313" key="4">
    <source>
        <dbReference type="Proteomes" id="UP000265515"/>
    </source>
</evidence>
<dbReference type="Gene3D" id="3.60.10.10">
    <property type="entry name" value="Endonuclease/exonuclease/phosphatase"/>
    <property type="match status" value="1"/>
</dbReference>
<sequence>METVQRCLVPLLCTKADDWVYLMALTDEEGAAKIPSQVVECSPSPALIMETTKTLYGEHVPVRLIPHSSMVRVICESVQGYTKMYFPILDARVPPETANLLAQLGVRWIHMDLVRERNMQELEAIKVLPGISALVLLNVYEKLLPEENLHSEFLSQSLSEEWKSISRASSSQGNHMAKWEGARQHFDTAAEWLDGGIVIESGVLDVCSRILARARNVKEAECRRRIEEAEDRMEGHPISVMVWAAERERRMAEWDNLQEEKERRWVEILQLKGVETHDRMTKETFQKLQPRRTQQQMVELRHSFNASAPSACSSSSMLQYACLYYSDILTSRRLQDSVDTHLSQVSNMWEDTTVRLHAGGRLDLDRPLTLEEISQTVKTMAKGKSPGVDGLTVEFYIANWTVFGPLLVELYNEVLVGGKLGKGMTHGVIAVLFKKGDKADIRNWRPISLLNVSYKILAKSLARKLARYLPELVAPDRGAFVQGRSIFNNIVTTIETLEVIQQENLDYAVLQLDLEKAYDKVGWTFVLTTLRWMGFGEGFCAWVIALYTFSTAAVMINGHLSEPFPLTRSLRQVCPLAPLIFVIQLEVMLNKIRAHPVIRGLQLHAGQECRVKALADDLFAVCENSESALSALKDVLCEYSALSEVSVNWCNSNMGNIAGRGAEQQVNPVTTEENRSRIRDSVSRCYDEGVCLDDIHLGEVIEDEGGKRFVVNELMNKVRDEWLKERFVIVTFQGEARSLTRPVKEDLIWAYEDGWTARRLFHPDNRRGRIKFEGPNVVSYVAKAKEIADWLIQEGELKIKLGTKEYKVLFKPRLSQHELQKVRLQEAERKFWIMALRVPLDAYFYLRSAVKGMFGEVLEMHNPEYEKDRPRLMNVKFDMPSESRGNIDDELVIESPQGDRWKVDIVSPYTDCCRRCKWYYHTEESCPRRQNEEGRRNNDKRQGGHRARFQEFLTNQGVEAVQSSRNGPDADQQMRHSQQQSRQARQQERRAHASHEHVESAIQQYGPSASGQRWAWMKVLVANEEWVFMTIYAPTVVSERAKFFSRLLQHIPKTEKLLIGGDWNLSLDEALRIGSPQAGRRDAQTLLELSEELDLVDPFPALNQGDLGYTW</sequence>
<feature type="compositionally biased region" description="Low complexity" evidence="1">
    <location>
        <begin position="975"/>
        <end position="984"/>
    </location>
</feature>
<dbReference type="OrthoDB" id="416119at2759"/>
<gene>
    <name evidence="3" type="ORF">CBR_g70707</name>
</gene>
<feature type="domain" description="Reverse transcriptase" evidence="2">
    <location>
        <begin position="438"/>
        <end position="636"/>
    </location>
</feature>
<comment type="caution">
    <text evidence="3">The sequence shown here is derived from an EMBL/GenBank/DDBJ whole genome shotgun (WGS) entry which is preliminary data.</text>
</comment>
<dbReference type="SUPFAM" id="SSF56219">
    <property type="entry name" value="DNase I-like"/>
    <property type="match status" value="1"/>
</dbReference>
<dbReference type="PANTHER" id="PTHR31635">
    <property type="entry name" value="REVERSE TRANSCRIPTASE DOMAIN-CONTAINING PROTEIN-RELATED"/>
    <property type="match status" value="1"/>
</dbReference>
<dbReference type="CDD" id="cd01650">
    <property type="entry name" value="RT_nLTR_like"/>
    <property type="match status" value="1"/>
</dbReference>
<dbReference type="SUPFAM" id="SSF56672">
    <property type="entry name" value="DNA/RNA polymerases"/>
    <property type="match status" value="1"/>
</dbReference>
<feature type="region of interest" description="Disordered" evidence="1">
    <location>
        <begin position="953"/>
        <end position="1004"/>
    </location>
</feature>
<dbReference type="PANTHER" id="PTHR31635:SF196">
    <property type="entry name" value="REVERSE TRANSCRIPTASE DOMAIN-CONTAINING PROTEIN-RELATED"/>
    <property type="match status" value="1"/>
</dbReference>
<feature type="compositionally biased region" description="Basic and acidic residues" evidence="1">
    <location>
        <begin position="985"/>
        <end position="999"/>
    </location>
</feature>
<reference evidence="3 4" key="1">
    <citation type="journal article" date="2018" name="Cell">
        <title>The Chara Genome: Secondary Complexity and Implications for Plant Terrestrialization.</title>
        <authorList>
            <person name="Nishiyama T."/>
            <person name="Sakayama H."/>
            <person name="Vries J.D."/>
            <person name="Buschmann H."/>
            <person name="Saint-Marcoux D."/>
            <person name="Ullrich K.K."/>
            <person name="Haas F.B."/>
            <person name="Vanderstraeten L."/>
            <person name="Becker D."/>
            <person name="Lang D."/>
            <person name="Vosolsobe S."/>
            <person name="Rombauts S."/>
            <person name="Wilhelmsson P.K.I."/>
            <person name="Janitza P."/>
            <person name="Kern R."/>
            <person name="Heyl A."/>
            <person name="Rumpler F."/>
            <person name="Villalobos L.I.A.C."/>
            <person name="Clay J.M."/>
            <person name="Skokan R."/>
            <person name="Toyoda A."/>
            <person name="Suzuki Y."/>
            <person name="Kagoshima H."/>
            <person name="Schijlen E."/>
            <person name="Tajeshwar N."/>
            <person name="Catarino B."/>
            <person name="Hetherington A.J."/>
            <person name="Saltykova A."/>
            <person name="Bonnot C."/>
            <person name="Breuninger H."/>
            <person name="Symeonidi A."/>
            <person name="Radhakrishnan G.V."/>
            <person name="Van Nieuwerburgh F."/>
            <person name="Deforce D."/>
            <person name="Chang C."/>
            <person name="Karol K.G."/>
            <person name="Hedrich R."/>
            <person name="Ulvskov P."/>
            <person name="Glockner G."/>
            <person name="Delwiche C.F."/>
            <person name="Petrasek J."/>
            <person name="Van de Peer Y."/>
            <person name="Friml J."/>
            <person name="Beilby M."/>
            <person name="Dolan L."/>
            <person name="Kohara Y."/>
            <person name="Sugano S."/>
            <person name="Fujiyama A."/>
            <person name="Delaux P.-M."/>
            <person name="Quint M."/>
            <person name="TheiBen G."/>
            <person name="Hagemann M."/>
            <person name="Harholt J."/>
            <person name="Dunand C."/>
            <person name="Zachgo S."/>
            <person name="Langdale J."/>
            <person name="Maumus F."/>
            <person name="Straeten D.V.D."/>
            <person name="Gould S.B."/>
            <person name="Rensing S.A."/>
        </authorList>
    </citation>
    <scope>NUCLEOTIDE SEQUENCE [LARGE SCALE GENOMIC DNA]</scope>
    <source>
        <strain evidence="3 4">S276</strain>
    </source>
</reference>
<organism evidence="3 4">
    <name type="scientific">Chara braunii</name>
    <name type="common">Braun's stonewort</name>
    <dbReference type="NCBI Taxonomy" id="69332"/>
    <lineage>
        <taxon>Eukaryota</taxon>
        <taxon>Viridiplantae</taxon>
        <taxon>Streptophyta</taxon>
        <taxon>Charophyceae</taxon>
        <taxon>Charales</taxon>
        <taxon>Characeae</taxon>
        <taxon>Chara</taxon>
    </lineage>
</organism>
<evidence type="ECO:0000259" key="2">
    <source>
        <dbReference type="Pfam" id="PF00078"/>
    </source>
</evidence>
<dbReference type="EMBL" id="BFEA01000079">
    <property type="protein sequence ID" value="GBG66829.1"/>
    <property type="molecule type" value="Genomic_DNA"/>
</dbReference>
<dbReference type="InterPro" id="IPR000477">
    <property type="entry name" value="RT_dom"/>
</dbReference>
<dbReference type="AlphaFoldDB" id="A0A388K9X8"/>
<dbReference type="InterPro" id="IPR036691">
    <property type="entry name" value="Endo/exonu/phosph_ase_sf"/>
</dbReference>
<dbReference type="Pfam" id="PF00078">
    <property type="entry name" value="RVT_1"/>
    <property type="match status" value="1"/>
</dbReference>
<dbReference type="InterPro" id="IPR043502">
    <property type="entry name" value="DNA/RNA_pol_sf"/>
</dbReference>
<protein>
    <recommendedName>
        <fullName evidence="2">Reverse transcriptase domain-containing protein</fullName>
    </recommendedName>
</protein>
<dbReference type="STRING" id="69332.A0A388K9X8"/>